<evidence type="ECO:0000313" key="3">
    <source>
        <dbReference type="EMBL" id="WPC06483.1"/>
    </source>
</evidence>
<sequence length="260" mass="27546">MTESIEVQGQYQTQNGHTLPRSPLDEAVSAMEGAATRFSLDAINDAQTRASYAANIKRMSAQVRADVAAGKISSQAGVEFCHEMRNKIMAEHRKITSVTGLAKAEQYKKTPPTLPQLFEKYAADKFGKSYEALTTEQKKQIHYEVIEASGRDNAKFTKGTARLRIMGKVGILVTAAFATYEILNADNKVKETARQGMIIGGGAAGGLLAGLGVSLICGPGAPFCAIAVVLAGGAVGGIAGGVAADALDDELEEFSKWEVF</sequence>
<dbReference type="Proteomes" id="UP001305928">
    <property type="component" value="Chromosome"/>
</dbReference>
<accession>A0ABZ0PZ42</accession>
<feature type="region of interest" description="Disordered" evidence="1">
    <location>
        <begin position="1"/>
        <end position="22"/>
    </location>
</feature>
<feature type="compositionally biased region" description="Polar residues" evidence="1">
    <location>
        <begin position="1"/>
        <end position="17"/>
    </location>
</feature>
<evidence type="ECO:0000256" key="1">
    <source>
        <dbReference type="SAM" id="MobiDB-lite"/>
    </source>
</evidence>
<feature type="transmembrane region" description="Helical" evidence="2">
    <location>
        <begin position="223"/>
        <end position="244"/>
    </location>
</feature>
<dbReference type="RefSeq" id="WP_318645662.1">
    <property type="nucleotide sequence ID" value="NZ_CP137892.1"/>
</dbReference>
<keyword evidence="2" id="KW-1133">Transmembrane helix</keyword>
<keyword evidence="4" id="KW-1185">Reference proteome</keyword>
<feature type="transmembrane region" description="Helical" evidence="2">
    <location>
        <begin position="165"/>
        <end position="183"/>
    </location>
</feature>
<keyword evidence="2" id="KW-0472">Membrane</keyword>
<evidence type="ECO:0000313" key="4">
    <source>
        <dbReference type="Proteomes" id="UP001305928"/>
    </source>
</evidence>
<dbReference type="EMBL" id="CP137892">
    <property type="protein sequence ID" value="WPC06483.1"/>
    <property type="molecule type" value="Genomic_DNA"/>
</dbReference>
<feature type="transmembrane region" description="Helical" evidence="2">
    <location>
        <begin position="195"/>
        <end position="216"/>
    </location>
</feature>
<name>A0ABZ0PZ42_9PSED</name>
<reference evidence="3 4" key="1">
    <citation type="submission" date="2023-11" db="EMBL/GenBank/DDBJ databases">
        <title>Complete genome of Pseudomonas benzenivorans BA3361.</title>
        <authorList>
            <person name="Shin S.Y."/>
            <person name="Song J."/>
            <person name="Kang H."/>
        </authorList>
    </citation>
    <scope>NUCLEOTIDE SEQUENCE [LARGE SCALE GENOMIC DNA]</scope>
    <source>
        <strain evidence="3 4">HNIBRBA3361</strain>
    </source>
</reference>
<gene>
    <name evidence="3" type="ORF">SBP02_06925</name>
</gene>
<protein>
    <submittedName>
        <fullName evidence="3">Uncharacterized protein</fullName>
    </submittedName>
</protein>
<evidence type="ECO:0000256" key="2">
    <source>
        <dbReference type="SAM" id="Phobius"/>
    </source>
</evidence>
<organism evidence="3 4">
    <name type="scientific">Pseudomonas benzenivorans</name>
    <dbReference type="NCBI Taxonomy" id="556533"/>
    <lineage>
        <taxon>Bacteria</taxon>
        <taxon>Pseudomonadati</taxon>
        <taxon>Pseudomonadota</taxon>
        <taxon>Gammaproteobacteria</taxon>
        <taxon>Pseudomonadales</taxon>
        <taxon>Pseudomonadaceae</taxon>
        <taxon>Pseudomonas</taxon>
    </lineage>
</organism>
<keyword evidence="2" id="KW-0812">Transmembrane</keyword>
<proteinExistence type="predicted"/>